<reference evidence="1" key="1">
    <citation type="submission" date="2020-06" db="EMBL/GenBank/DDBJ databases">
        <title>Draft genome of Bugula neritina, a colonial animal packing powerful symbionts and potential medicines.</title>
        <authorList>
            <person name="Rayko M."/>
        </authorList>
    </citation>
    <scope>NUCLEOTIDE SEQUENCE [LARGE SCALE GENOMIC DNA]</scope>
    <source>
        <strain evidence="1">Kwan_BN1</strain>
    </source>
</reference>
<evidence type="ECO:0000313" key="1">
    <source>
        <dbReference type="EMBL" id="KAF6031036.1"/>
    </source>
</evidence>
<comment type="caution">
    <text evidence="1">The sequence shown here is derived from an EMBL/GenBank/DDBJ whole genome shotgun (WGS) entry which is preliminary data.</text>
</comment>
<keyword evidence="2" id="KW-1185">Reference proteome</keyword>
<organism evidence="1 2">
    <name type="scientific">Bugula neritina</name>
    <name type="common">Brown bryozoan</name>
    <name type="synonym">Sertularia neritina</name>
    <dbReference type="NCBI Taxonomy" id="10212"/>
    <lineage>
        <taxon>Eukaryota</taxon>
        <taxon>Metazoa</taxon>
        <taxon>Spiralia</taxon>
        <taxon>Lophotrochozoa</taxon>
        <taxon>Bryozoa</taxon>
        <taxon>Gymnolaemata</taxon>
        <taxon>Cheilostomatida</taxon>
        <taxon>Flustrina</taxon>
        <taxon>Buguloidea</taxon>
        <taxon>Bugulidae</taxon>
        <taxon>Bugula</taxon>
    </lineage>
</organism>
<dbReference type="EMBL" id="VXIV02001643">
    <property type="protein sequence ID" value="KAF6031036.1"/>
    <property type="molecule type" value="Genomic_DNA"/>
</dbReference>
<proteinExistence type="predicted"/>
<gene>
    <name evidence="1" type="ORF">EB796_010665</name>
</gene>
<name>A0A7J7K0B0_BUGNE</name>
<accession>A0A7J7K0B0</accession>
<dbReference type="AlphaFoldDB" id="A0A7J7K0B0"/>
<protein>
    <submittedName>
        <fullName evidence="1">Uncharacterized protein</fullName>
    </submittedName>
</protein>
<dbReference type="Proteomes" id="UP000593567">
    <property type="component" value="Unassembled WGS sequence"/>
</dbReference>
<sequence length="82" mass="9354">MRQVVNGVKGAPFLGQSSCISLKNSDKEKNYNYEYEEEHDIDDLQDQLQVVHRAPSKTTADNFNNNGCTRKVRYVISDCLSK</sequence>
<evidence type="ECO:0000313" key="2">
    <source>
        <dbReference type="Proteomes" id="UP000593567"/>
    </source>
</evidence>